<feature type="region of interest" description="Disordered" evidence="2">
    <location>
        <begin position="468"/>
        <end position="490"/>
    </location>
</feature>
<dbReference type="PANTHER" id="PTHR33538">
    <property type="entry name" value="PROTEIN GAMETE EXPRESSED 1"/>
    <property type="match status" value="1"/>
</dbReference>
<dbReference type="GeneID" id="111252822"/>
<feature type="transmembrane region" description="Helical" evidence="3">
    <location>
        <begin position="361"/>
        <end position="381"/>
    </location>
</feature>
<dbReference type="KEGG" id="vde:111252822"/>
<dbReference type="OrthoDB" id="5978806at2759"/>
<feature type="chain" id="PRO_5029551245" evidence="4">
    <location>
        <begin position="16"/>
        <end position="561"/>
    </location>
</feature>
<protein>
    <submittedName>
        <fullName evidence="5">Uncharacterized protein</fullName>
    </submittedName>
</protein>
<keyword evidence="3" id="KW-0472">Membrane</keyword>
<name>A0A7M7KLU3_VARDE</name>
<dbReference type="RefSeq" id="XP_022667061.1">
    <property type="nucleotide sequence ID" value="XM_022811326.1"/>
</dbReference>
<dbReference type="EnsemblMetazoa" id="XM_022811326">
    <property type="protein sequence ID" value="XP_022667061"/>
    <property type="gene ID" value="LOC111252822"/>
</dbReference>
<reference evidence="5" key="1">
    <citation type="submission" date="2021-01" db="UniProtKB">
        <authorList>
            <consortium name="EnsemblMetazoa"/>
        </authorList>
    </citation>
    <scope>IDENTIFICATION</scope>
</reference>
<evidence type="ECO:0000256" key="4">
    <source>
        <dbReference type="SAM" id="SignalP"/>
    </source>
</evidence>
<dbReference type="PANTHER" id="PTHR33538:SF1">
    <property type="entry name" value="PROTEIN BRAMBLEBERRY"/>
    <property type="match status" value="1"/>
</dbReference>
<dbReference type="AlphaFoldDB" id="A0A7M7KLU3"/>
<evidence type="ECO:0000256" key="1">
    <source>
        <dbReference type="SAM" id="Coils"/>
    </source>
</evidence>
<evidence type="ECO:0000313" key="6">
    <source>
        <dbReference type="Proteomes" id="UP000594260"/>
    </source>
</evidence>
<feature type="coiled-coil region" evidence="1">
    <location>
        <begin position="440"/>
        <end position="467"/>
    </location>
</feature>
<evidence type="ECO:0000256" key="3">
    <source>
        <dbReference type="SAM" id="Phobius"/>
    </source>
</evidence>
<dbReference type="OMA" id="DHSMSEF"/>
<keyword evidence="1" id="KW-0175">Coiled coil</keyword>
<keyword evidence="4" id="KW-0732">Signal</keyword>
<dbReference type="InterPro" id="IPR040346">
    <property type="entry name" value="GEX1/Brambleberry"/>
</dbReference>
<keyword evidence="6" id="KW-1185">Reference proteome</keyword>
<feature type="transmembrane region" description="Helical" evidence="3">
    <location>
        <begin position="386"/>
        <end position="404"/>
    </location>
</feature>
<keyword evidence="3" id="KW-0812">Transmembrane</keyword>
<feature type="signal peptide" evidence="4">
    <location>
        <begin position="1"/>
        <end position="15"/>
    </location>
</feature>
<evidence type="ECO:0000313" key="5">
    <source>
        <dbReference type="EnsemblMetazoa" id="XP_022667061"/>
    </source>
</evidence>
<feature type="coiled-coil region" evidence="1">
    <location>
        <begin position="259"/>
        <end position="297"/>
    </location>
</feature>
<sequence>MRLLILYLVVILVEAAAVNGFFSWIIGGDKAPQQTKDFVPTEVSFELASTDEKFLAEVKKLSLEDFNDSALGNCHSRLVLSLKQTCAGLSQEEIGKVAVNLLNCQNFIEKRRQFPCTPSMSLADCTRDMDAPSWTVYQLMSNRALAVCHSVAQHLFRARTELLINRLAEASVQHVGQLREMHEWHNKLRDLQAMADARMSSLSAQHDTMVYNQEALLKRQKQLERALQSNTKYLLEEKEQLEVNSHSLLSLTNEVKSRLDATVDEVKRQEELIHTQRNEMQNTIKKYENSIQAMLENLENRGEIVLAVQDETFARVQKSLESVQRVNDSLDTIGTRLQTIQEDVFGYIEWIQSNLLGRYELLWSCIVHGLLMLALMSLAAFLRFPILSRLVILIAVPANIYLTLTSEFHVSPVELLLAIVAICIVDAFIDGLRFSRLKRRSVARDELRQLIDIIKSMEQRIEDLSAKSPHSRTNSFNIPETGISPRDTSNNWPQVSLMEANSPEPDCASLAASDISGTSTLNSHLGFSSLRQRCQGVNRDGSQCKRFTSSVRCASHRKHLL</sequence>
<dbReference type="InParanoid" id="A0A7M7KLU3"/>
<proteinExistence type="predicted"/>
<organism evidence="5 6">
    <name type="scientific">Varroa destructor</name>
    <name type="common">Honeybee mite</name>
    <dbReference type="NCBI Taxonomy" id="109461"/>
    <lineage>
        <taxon>Eukaryota</taxon>
        <taxon>Metazoa</taxon>
        <taxon>Ecdysozoa</taxon>
        <taxon>Arthropoda</taxon>
        <taxon>Chelicerata</taxon>
        <taxon>Arachnida</taxon>
        <taxon>Acari</taxon>
        <taxon>Parasitiformes</taxon>
        <taxon>Mesostigmata</taxon>
        <taxon>Gamasina</taxon>
        <taxon>Dermanyssoidea</taxon>
        <taxon>Varroidae</taxon>
        <taxon>Varroa</taxon>
    </lineage>
</organism>
<keyword evidence="3" id="KW-1133">Transmembrane helix</keyword>
<accession>A0A7M7KLU3</accession>
<evidence type="ECO:0000256" key="2">
    <source>
        <dbReference type="SAM" id="MobiDB-lite"/>
    </source>
</evidence>
<feature type="transmembrane region" description="Helical" evidence="3">
    <location>
        <begin position="410"/>
        <end position="429"/>
    </location>
</feature>
<dbReference type="Proteomes" id="UP000594260">
    <property type="component" value="Unplaced"/>
</dbReference>